<evidence type="ECO:0000259" key="3">
    <source>
        <dbReference type="Pfam" id="PF03358"/>
    </source>
</evidence>
<feature type="domain" description="NADPH-dependent FMN reductase-like" evidence="3">
    <location>
        <begin position="4"/>
        <end position="123"/>
    </location>
</feature>
<dbReference type="PANTHER" id="PTHR43278">
    <property type="entry name" value="NAD(P)H-DEPENDENT FMN-CONTAINING OXIDOREDUCTASE YWQN-RELATED"/>
    <property type="match status" value="1"/>
</dbReference>
<dbReference type="InterPro" id="IPR005025">
    <property type="entry name" value="FMN_Rdtase-like_dom"/>
</dbReference>
<dbReference type="Pfam" id="PF03358">
    <property type="entry name" value="FMN_red"/>
    <property type="match status" value="1"/>
</dbReference>
<organism evidence="4">
    <name type="scientific">uncultured Eubacteriales bacterium</name>
    <dbReference type="NCBI Taxonomy" id="172733"/>
    <lineage>
        <taxon>Bacteria</taxon>
        <taxon>Bacillati</taxon>
        <taxon>Bacillota</taxon>
        <taxon>Clostridia</taxon>
        <taxon>Eubacteriales</taxon>
        <taxon>environmental samples</taxon>
    </lineage>
</organism>
<sequence length="179" mass="20109">MSKKILVISASPRKGGNSDTLCEEFIRGARETGSETEKISLCDNKIGYCTGCGVCNSTHQCVQQDDMEEILDRMVRADVIVLATPVYFYTMDAQMKTMIDRTVPRYTEISDKDFYYIVTAADTDQSMLERTIDGLRGFTEDCLPSPHERGIIYGTGTWRIGDIKNSPAMRQAYDMGRQA</sequence>
<dbReference type="InterPro" id="IPR051796">
    <property type="entry name" value="ISF_SsuE-like"/>
</dbReference>
<dbReference type="EMBL" id="FLUN01000001">
    <property type="protein sequence ID" value="SBV94689.1"/>
    <property type="molecule type" value="Genomic_DNA"/>
</dbReference>
<evidence type="ECO:0000256" key="2">
    <source>
        <dbReference type="ARBA" id="ARBA00022643"/>
    </source>
</evidence>
<keyword evidence="1" id="KW-0285">Flavoprotein</keyword>
<reference evidence="4" key="1">
    <citation type="submission" date="2016-04" db="EMBL/GenBank/DDBJ databases">
        <authorList>
            <person name="Evans L.H."/>
            <person name="Alamgir A."/>
            <person name="Owens N."/>
            <person name="Weber N.D."/>
            <person name="Virtaneva K."/>
            <person name="Barbian K."/>
            <person name="Babar A."/>
            <person name="Rosenke K."/>
        </authorList>
    </citation>
    <scope>NUCLEOTIDE SEQUENCE</scope>
    <source>
        <strain evidence="4">86</strain>
    </source>
</reference>
<name>A0A212J5E7_9FIRM</name>
<dbReference type="SUPFAM" id="SSF52218">
    <property type="entry name" value="Flavoproteins"/>
    <property type="match status" value="1"/>
</dbReference>
<gene>
    <name evidence="4" type="ORF">KL86CLO1_10547</name>
</gene>
<dbReference type="PANTHER" id="PTHR43278:SF2">
    <property type="entry name" value="IRON-SULFUR FLAVOPROTEIN"/>
    <property type="match status" value="1"/>
</dbReference>
<evidence type="ECO:0000313" key="4">
    <source>
        <dbReference type="EMBL" id="SBV94689.1"/>
    </source>
</evidence>
<dbReference type="AlphaFoldDB" id="A0A212J5E7"/>
<dbReference type="InterPro" id="IPR029039">
    <property type="entry name" value="Flavoprotein-like_sf"/>
</dbReference>
<dbReference type="Gene3D" id="3.40.50.360">
    <property type="match status" value="1"/>
</dbReference>
<protein>
    <recommendedName>
        <fullName evidence="3">NADPH-dependent FMN reductase-like domain-containing protein</fullName>
    </recommendedName>
</protein>
<dbReference type="GO" id="GO:0016491">
    <property type="term" value="F:oxidoreductase activity"/>
    <property type="evidence" value="ECO:0007669"/>
    <property type="project" value="InterPro"/>
</dbReference>
<proteinExistence type="predicted"/>
<accession>A0A212J5E7</accession>
<keyword evidence="2" id="KW-0288">FMN</keyword>
<evidence type="ECO:0000256" key="1">
    <source>
        <dbReference type="ARBA" id="ARBA00022630"/>
    </source>
</evidence>